<dbReference type="InterPro" id="IPR050832">
    <property type="entry name" value="Bact_Acetyltransf"/>
</dbReference>
<dbReference type="InterPro" id="IPR000182">
    <property type="entry name" value="GNAT_dom"/>
</dbReference>
<dbReference type="Gene3D" id="3.40.630.30">
    <property type="match status" value="1"/>
</dbReference>
<accession>A0A508TB24</accession>
<evidence type="ECO:0000259" key="3">
    <source>
        <dbReference type="PROSITE" id="PS51186"/>
    </source>
</evidence>
<dbReference type="GO" id="GO:0004596">
    <property type="term" value="F:protein-N-terminal amino-acid acetyltransferase activity"/>
    <property type="evidence" value="ECO:0007669"/>
    <property type="project" value="UniProtKB-EC"/>
</dbReference>
<comment type="caution">
    <text evidence="4">The sequence shown here is derived from an EMBL/GenBank/DDBJ whole genome shotgun (WGS) entry which is preliminary data.</text>
</comment>
<dbReference type="PANTHER" id="PTHR43877:SF2">
    <property type="entry name" value="AMINOALKYLPHOSPHONATE N-ACETYLTRANSFERASE-RELATED"/>
    <property type="match status" value="1"/>
</dbReference>
<reference evidence="4" key="1">
    <citation type="submission" date="2019-02" db="EMBL/GenBank/DDBJ databases">
        <authorList>
            <person name="Pothier F.J."/>
        </authorList>
    </citation>
    <scope>NUCLEOTIDE SEQUENCE</scope>
    <source>
        <strain evidence="4">CI-1B</strain>
    </source>
</reference>
<feature type="domain" description="N-acetyltransferase" evidence="3">
    <location>
        <begin position="6"/>
        <end position="167"/>
    </location>
</feature>
<evidence type="ECO:0000313" key="4">
    <source>
        <dbReference type="EMBL" id="VIO71441.1"/>
    </source>
</evidence>
<gene>
    <name evidence="4" type="primary">rimI_3</name>
    <name evidence="4" type="ORF">CI1B_36250</name>
</gene>
<keyword evidence="2 4" id="KW-0012">Acyltransferase</keyword>
<dbReference type="PROSITE" id="PS51186">
    <property type="entry name" value="GNAT"/>
    <property type="match status" value="1"/>
</dbReference>
<name>A0A508TB24_9BRAD</name>
<organism evidence="4 5">
    <name type="scientific">Bradyrhizobium ivorense</name>
    <dbReference type="NCBI Taxonomy" id="2511166"/>
    <lineage>
        <taxon>Bacteria</taxon>
        <taxon>Pseudomonadati</taxon>
        <taxon>Pseudomonadota</taxon>
        <taxon>Alphaproteobacteria</taxon>
        <taxon>Hyphomicrobiales</taxon>
        <taxon>Nitrobacteraceae</taxon>
        <taxon>Bradyrhizobium</taxon>
    </lineage>
</organism>
<dbReference type="EC" id="2.3.1.255" evidence="4"/>
<evidence type="ECO:0000313" key="5">
    <source>
        <dbReference type="Proteomes" id="UP000328092"/>
    </source>
</evidence>
<keyword evidence="5" id="KW-1185">Reference proteome</keyword>
<dbReference type="OrthoDB" id="9799092at2"/>
<dbReference type="RefSeq" id="WP_139860937.1">
    <property type="nucleotide sequence ID" value="NZ_CAADFC020000013.1"/>
</dbReference>
<dbReference type="PANTHER" id="PTHR43877">
    <property type="entry name" value="AMINOALKYLPHOSPHONATE N-ACETYLTRANSFERASE-RELATED-RELATED"/>
    <property type="match status" value="1"/>
</dbReference>
<dbReference type="CDD" id="cd04301">
    <property type="entry name" value="NAT_SF"/>
    <property type="match status" value="1"/>
</dbReference>
<dbReference type="AlphaFoldDB" id="A0A508TB24"/>
<evidence type="ECO:0000256" key="1">
    <source>
        <dbReference type="ARBA" id="ARBA00022679"/>
    </source>
</evidence>
<keyword evidence="1 4" id="KW-0808">Transferase</keyword>
<dbReference type="InterPro" id="IPR016181">
    <property type="entry name" value="Acyl_CoA_acyltransferase"/>
</dbReference>
<protein>
    <submittedName>
        <fullName evidence="4">N-alpha-acetyltransferase RimI</fullName>
        <ecNumber evidence="4">2.3.1.255</ecNumber>
    </submittedName>
</protein>
<dbReference type="SUPFAM" id="SSF55729">
    <property type="entry name" value="Acyl-CoA N-acyltransferases (Nat)"/>
    <property type="match status" value="1"/>
</dbReference>
<evidence type="ECO:0000256" key="2">
    <source>
        <dbReference type="ARBA" id="ARBA00023315"/>
    </source>
</evidence>
<sequence length="169" mass="18358">MTASSIDIRRLTAADGALYRDIRLEALRASPEAFASAFEIESVRPIAWFAERLERASVLGAFSGGELAGIVGLVIGEGPKRQHKGMLVGMYVRSAARRAHVGRRLVDAALELAAQSVELVQLGVTKGNAPALRLYRSVGFVEYGLERHALKVDGRYHDEILMEKDLAGV</sequence>
<dbReference type="Proteomes" id="UP000328092">
    <property type="component" value="Unassembled WGS sequence"/>
</dbReference>
<proteinExistence type="predicted"/>
<dbReference type="Pfam" id="PF00583">
    <property type="entry name" value="Acetyltransf_1"/>
    <property type="match status" value="1"/>
</dbReference>
<dbReference type="EMBL" id="CAADFC020000013">
    <property type="protein sequence ID" value="VIO71441.1"/>
    <property type="molecule type" value="Genomic_DNA"/>
</dbReference>